<accession>A0ABT1GYK6</accession>
<dbReference type="InterPro" id="IPR039422">
    <property type="entry name" value="MarR/SlyA-like"/>
</dbReference>
<dbReference type="PANTHER" id="PTHR33164">
    <property type="entry name" value="TRANSCRIPTIONAL REGULATOR, MARR FAMILY"/>
    <property type="match status" value="1"/>
</dbReference>
<dbReference type="PRINTS" id="PR00598">
    <property type="entry name" value="HTHMARR"/>
</dbReference>
<dbReference type="GO" id="GO:0003677">
    <property type="term" value="F:DNA binding"/>
    <property type="evidence" value="ECO:0007669"/>
    <property type="project" value="UniProtKB-KW"/>
</dbReference>
<keyword evidence="2" id="KW-0238">DNA-binding</keyword>
<evidence type="ECO:0000259" key="1">
    <source>
        <dbReference type="PROSITE" id="PS50995"/>
    </source>
</evidence>
<name>A0ABT1GYK6_9NOCA</name>
<dbReference type="Gene3D" id="1.10.10.10">
    <property type="entry name" value="Winged helix-like DNA-binding domain superfamily/Winged helix DNA-binding domain"/>
    <property type="match status" value="1"/>
</dbReference>
<organism evidence="2 3">
    <name type="scientific">Williamsia serinedens</name>
    <dbReference type="NCBI Taxonomy" id="391736"/>
    <lineage>
        <taxon>Bacteria</taxon>
        <taxon>Bacillati</taxon>
        <taxon>Actinomycetota</taxon>
        <taxon>Actinomycetes</taxon>
        <taxon>Mycobacteriales</taxon>
        <taxon>Nocardiaceae</taxon>
        <taxon>Williamsia</taxon>
    </lineage>
</organism>
<dbReference type="RefSeq" id="WP_253653649.1">
    <property type="nucleotide sequence ID" value="NZ_BAAAOE010000001.1"/>
</dbReference>
<evidence type="ECO:0000313" key="2">
    <source>
        <dbReference type="EMBL" id="MCP2160069.1"/>
    </source>
</evidence>
<keyword evidence="3" id="KW-1185">Reference proteome</keyword>
<sequence>MAEPLAPSQMHTYFAFTEAASLLQFAVAQQLRAEADLSYVQFEILATLGAAQRPMTMTDIADGVVYSRSGLTHQAALLEKAGLITRSPSPTDQRATVVDLTDGGRDRLDRVLPGHIEVVRDLLYGALDDDDVATLGSILVRVRDHMRSRPSRSRSVSRTSPAG</sequence>
<comment type="caution">
    <text evidence="2">The sequence shown here is derived from an EMBL/GenBank/DDBJ whole genome shotgun (WGS) entry which is preliminary data.</text>
</comment>
<dbReference type="Proteomes" id="UP001205740">
    <property type="component" value="Unassembled WGS sequence"/>
</dbReference>
<gene>
    <name evidence="2" type="ORF">LX12_001248</name>
</gene>
<proteinExistence type="predicted"/>
<dbReference type="InterPro" id="IPR036388">
    <property type="entry name" value="WH-like_DNA-bd_sf"/>
</dbReference>
<dbReference type="SMART" id="SM00347">
    <property type="entry name" value="HTH_MARR"/>
    <property type="match status" value="1"/>
</dbReference>
<dbReference type="Pfam" id="PF01047">
    <property type="entry name" value="MarR"/>
    <property type="match status" value="1"/>
</dbReference>
<dbReference type="PROSITE" id="PS50995">
    <property type="entry name" value="HTH_MARR_2"/>
    <property type="match status" value="1"/>
</dbReference>
<protein>
    <submittedName>
        <fullName evidence="2">DNA-binding transcriptional regulator, MarR family</fullName>
    </submittedName>
</protein>
<dbReference type="EMBL" id="JAMTCG010000002">
    <property type="protein sequence ID" value="MCP2160069.1"/>
    <property type="molecule type" value="Genomic_DNA"/>
</dbReference>
<dbReference type="SUPFAM" id="SSF46785">
    <property type="entry name" value="Winged helix' DNA-binding domain"/>
    <property type="match status" value="1"/>
</dbReference>
<reference evidence="2 3" key="1">
    <citation type="submission" date="2022-06" db="EMBL/GenBank/DDBJ databases">
        <title>Genomic Encyclopedia of Archaeal and Bacterial Type Strains, Phase II (KMG-II): from individual species to whole genera.</title>
        <authorList>
            <person name="Goeker M."/>
        </authorList>
    </citation>
    <scope>NUCLEOTIDE SEQUENCE [LARGE SCALE GENOMIC DNA]</scope>
    <source>
        <strain evidence="2 3">DSM 45037</strain>
    </source>
</reference>
<dbReference type="PANTHER" id="PTHR33164:SF99">
    <property type="entry name" value="MARR FAMILY REGULATORY PROTEIN"/>
    <property type="match status" value="1"/>
</dbReference>
<dbReference type="InterPro" id="IPR036390">
    <property type="entry name" value="WH_DNA-bd_sf"/>
</dbReference>
<feature type="domain" description="HTH marR-type" evidence="1">
    <location>
        <begin position="1"/>
        <end position="144"/>
    </location>
</feature>
<evidence type="ECO:0000313" key="3">
    <source>
        <dbReference type="Proteomes" id="UP001205740"/>
    </source>
</evidence>
<dbReference type="InterPro" id="IPR000835">
    <property type="entry name" value="HTH_MarR-typ"/>
</dbReference>